<dbReference type="InterPro" id="IPR011990">
    <property type="entry name" value="TPR-like_helical_dom_sf"/>
</dbReference>
<dbReference type="Gene3D" id="3.40.50.150">
    <property type="entry name" value="Vaccinia Virus protein VP39"/>
    <property type="match status" value="1"/>
</dbReference>
<dbReference type="SUPFAM" id="SSF47757">
    <property type="entry name" value="Chemotaxis receptor methyltransferase CheR, N-terminal domain"/>
    <property type="match status" value="1"/>
</dbReference>
<name>A0ABW5DTX1_9PROT</name>
<dbReference type="SUPFAM" id="SSF48452">
    <property type="entry name" value="TPR-like"/>
    <property type="match status" value="1"/>
</dbReference>
<keyword evidence="2" id="KW-0808">Transferase</keyword>
<gene>
    <name evidence="5" type="ORF">ACFSM5_08815</name>
</gene>
<dbReference type="SMART" id="SM00138">
    <property type="entry name" value="MeTrc"/>
    <property type="match status" value="1"/>
</dbReference>
<dbReference type="PANTHER" id="PTHR24422">
    <property type="entry name" value="CHEMOTAXIS PROTEIN METHYLTRANSFERASE"/>
    <property type="match status" value="1"/>
</dbReference>
<accession>A0ABW5DTX1</accession>
<keyword evidence="6" id="KW-1185">Reference proteome</keyword>
<dbReference type="PRINTS" id="PR00996">
    <property type="entry name" value="CHERMTFRASE"/>
</dbReference>
<evidence type="ECO:0000313" key="5">
    <source>
        <dbReference type="EMBL" id="MFD2262986.1"/>
    </source>
</evidence>
<dbReference type="RefSeq" id="WP_379875954.1">
    <property type="nucleotide sequence ID" value="NZ_JBHUIP010000008.1"/>
</dbReference>
<dbReference type="PROSITE" id="PS50123">
    <property type="entry name" value="CHER"/>
    <property type="match status" value="1"/>
</dbReference>
<dbReference type="EMBL" id="JBHUIP010000008">
    <property type="protein sequence ID" value="MFD2262986.1"/>
    <property type="molecule type" value="Genomic_DNA"/>
</dbReference>
<comment type="caution">
    <text evidence="5">The sequence shown here is derived from an EMBL/GenBank/DDBJ whole genome shotgun (WGS) entry which is preliminary data.</text>
</comment>
<dbReference type="InterPro" id="IPR029063">
    <property type="entry name" value="SAM-dependent_MTases_sf"/>
</dbReference>
<keyword evidence="3" id="KW-0949">S-adenosyl-L-methionine</keyword>
<protein>
    <submittedName>
        <fullName evidence="5">CheR family methyltransferase</fullName>
    </submittedName>
</protein>
<evidence type="ECO:0000256" key="2">
    <source>
        <dbReference type="ARBA" id="ARBA00022679"/>
    </source>
</evidence>
<dbReference type="CDD" id="cd02440">
    <property type="entry name" value="AdoMet_MTases"/>
    <property type="match status" value="1"/>
</dbReference>
<dbReference type="SUPFAM" id="SSF53335">
    <property type="entry name" value="S-adenosyl-L-methionine-dependent methyltransferases"/>
    <property type="match status" value="1"/>
</dbReference>
<proteinExistence type="predicted"/>
<dbReference type="InterPro" id="IPR000780">
    <property type="entry name" value="CheR_MeTrfase"/>
</dbReference>
<dbReference type="Pfam" id="PF01739">
    <property type="entry name" value="CheR"/>
    <property type="match status" value="1"/>
</dbReference>
<organism evidence="5 6">
    <name type="scientific">Lacibacterium aquatile</name>
    <dbReference type="NCBI Taxonomy" id="1168082"/>
    <lineage>
        <taxon>Bacteria</taxon>
        <taxon>Pseudomonadati</taxon>
        <taxon>Pseudomonadota</taxon>
        <taxon>Alphaproteobacteria</taxon>
        <taxon>Rhodospirillales</taxon>
        <taxon>Rhodospirillaceae</taxon>
    </lineage>
</organism>
<feature type="domain" description="CheR-type methyltransferase" evidence="4">
    <location>
        <begin position="20"/>
        <end position="265"/>
    </location>
</feature>
<sequence length="480" mass="52893">MSPGAGRTEAPVTAVVNGAFLALKERVIARTGHFYYQDKDDLLWDRVLRRMLATGRSDCQAYLDLLAESDGEWAALEADITIGETFFFRYGEQFAALRETILPDLIARNAEEKRLRIWSAGCATGAEAYSVAIVLRELLGDAFADWRISILGTDINERFLGIAREGRFGRWALRVLDAEKRAAYFTQNGENDWSLRPRYRGVVRFERHNLLSLTDGTSPLEMSDFDLVLCRNVLIYFHPDMVVQIVAGLRRSLREGGWMLLGHAEPNPVFERIMRTVNLPGTVAYRNMPPESAPQLDVPQLAALAAPAPMAEPLVPRPKPVPKPAPVHAAVVEQTQVVGETIDDLLAAVRRLADAGDLRGALAICDHALDAAPTDARLQYYAGMIHQGLGQMPIAEKAFRRALYLNQGFVMAQLGLGLLLVGSGRRAQGQRYIANAAQLSASWPADDPVPEGDGMTAAQLRQIARNALARTSAKKGRSPW</sequence>
<evidence type="ECO:0000256" key="3">
    <source>
        <dbReference type="ARBA" id="ARBA00022691"/>
    </source>
</evidence>
<keyword evidence="1 5" id="KW-0489">Methyltransferase</keyword>
<evidence type="ECO:0000313" key="6">
    <source>
        <dbReference type="Proteomes" id="UP001597295"/>
    </source>
</evidence>
<dbReference type="PANTHER" id="PTHR24422:SF19">
    <property type="entry name" value="CHEMOTAXIS PROTEIN METHYLTRANSFERASE"/>
    <property type="match status" value="1"/>
</dbReference>
<dbReference type="GO" id="GO:0008168">
    <property type="term" value="F:methyltransferase activity"/>
    <property type="evidence" value="ECO:0007669"/>
    <property type="project" value="UniProtKB-KW"/>
</dbReference>
<dbReference type="InterPro" id="IPR022642">
    <property type="entry name" value="CheR_C"/>
</dbReference>
<evidence type="ECO:0000259" key="4">
    <source>
        <dbReference type="PROSITE" id="PS50123"/>
    </source>
</evidence>
<dbReference type="Proteomes" id="UP001597295">
    <property type="component" value="Unassembled WGS sequence"/>
</dbReference>
<reference evidence="6" key="1">
    <citation type="journal article" date="2019" name="Int. J. Syst. Evol. Microbiol.">
        <title>The Global Catalogue of Microorganisms (GCM) 10K type strain sequencing project: providing services to taxonomists for standard genome sequencing and annotation.</title>
        <authorList>
            <consortium name="The Broad Institute Genomics Platform"/>
            <consortium name="The Broad Institute Genome Sequencing Center for Infectious Disease"/>
            <person name="Wu L."/>
            <person name="Ma J."/>
        </authorList>
    </citation>
    <scope>NUCLEOTIDE SEQUENCE [LARGE SCALE GENOMIC DNA]</scope>
    <source>
        <strain evidence="6">CGMCC 1.19062</strain>
    </source>
</reference>
<dbReference type="GO" id="GO:0032259">
    <property type="term" value="P:methylation"/>
    <property type="evidence" value="ECO:0007669"/>
    <property type="project" value="UniProtKB-KW"/>
</dbReference>
<evidence type="ECO:0000256" key="1">
    <source>
        <dbReference type="ARBA" id="ARBA00022603"/>
    </source>
</evidence>
<dbReference type="Gene3D" id="1.25.40.10">
    <property type="entry name" value="Tetratricopeptide repeat domain"/>
    <property type="match status" value="1"/>
</dbReference>
<dbReference type="InterPro" id="IPR050903">
    <property type="entry name" value="Bact_Chemotaxis_MeTrfase"/>
</dbReference>